<keyword evidence="2" id="KW-1185">Reference proteome</keyword>
<dbReference type="Proteomes" id="UP000324832">
    <property type="component" value="Unassembled WGS sequence"/>
</dbReference>
<gene>
    <name evidence="1" type="ORF">LSINAPIS_LOCUS10000</name>
</gene>
<sequence>MSAYETLEIPFKDCVKKRKDAEEKDIPVESLTVGYQKNRQVFNDDQEPVVVCQVIKYSQYCYGLTLKDVKQLAFSCALKHNIGIPQSWCAKKDAGSGWLATLQRNQSSYIRTPEGASLSRAIY</sequence>
<evidence type="ECO:0000313" key="2">
    <source>
        <dbReference type="Proteomes" id="UP000324832"/>
    </source>
</evidence>
<reference evidence="1 2" key="1">
    <citation type="submission" date="2017-07" db="EMBL/GenBank/DDBJ databases">
        <authorList>
            <person name="Talla V."/>
            <person name="Backstrom N."/>
        </authorList>
    </citation>
    <scope>NUCLEOTIDE SEQUENCE [LARGE SCALE GENOMIC DNA]</scope>
</reference>
<accession>A0A5E4QM50</accession>
<proteinExistence type="predicted"/>
<dbReference type="AlphaFoldDB" id="A0A5E4QM50"/>
<protein>
    <submittedName>
        <fullName evidence="1">Uncharacterized protein</fullName>
    </submittedName>
</protein>
<name>A0A5E4QM50_9NEOP</name>
<evidence type="ECO:0000313" key="1">
    <source>
        <dbReference type="EMBL" id="VVC99052.1"/>
    </source>
</evidence>
<dbReference type="EMBL" id="FZQP02003934">
    <property type="protein sequence ID" value="VVC99052.1"/>
    <property type="molecule type" value="Genomic_DNA"/>
</dbReference>
<organism evidence="1 2">
    <name type="scientific">Leptidea sinapis</name>
    <dbReference type="NCBI Taxonomy" id="189913"/>
    <lineage>
        <taxon>Eukaryota</taxon>
        <taxon>Metazoa</taxon>
        <taxon>Ecdysozoa</taxon>
        <taxon>Arthropoda</taxon>
        <taxon>Hexapoda</taxon>
        <taxon>Insecta</taxon>
        <taxon>Pterygota</taxon>
        <taxon>Neoptera</taxon>
        <taxon>Endopterygota</taxon>
        <taxon>Lepidoptera</taxon>
        <taxon>Glossata</taxon>
        <taxon>Ditrysia</taxon>
        <taxon>Papilionoidea</taxon>
        <taxon>Pieridae</taxon>
        <taxon>Dismorphiinae</taxon>
        <taxon>Leptidea</taxon>
    </lineage>
</organism>